<dbReference type="Gene3D" id="3.90.79.10">
    <property type="entry name" value="Nucleoside Triphosphate Pyrophosphohydrolase"/>
    <property type="match status" value="1"/>
</dbReference>
<sequence length="220" mass="24836">MQEMVTTPVLSAAEFFTRAGERLDLVMPQGLTDPNVIPKRGDHDADPVMEKIAAVRPIRPAAVLVPVVDHPEPTVLLTQRAQHLPDHPGQISFPGGKIEASDETPKHSALREAEEEIGLDRAHVEPLGYLDLYMTTLGYRIVPLVARVEPGFTLTLNPSEVDNVFEVPLAFLMDIANHQRHSREWQGVTRHFYAITFEQRYIWGVTAGILRNLYDRIYRE</sequence>
<reference evidence="8 9" key="1">
    <citation type="submission" date="2018-07" db="EMBL/GenBank/DDBJ databases">
        <authorList>
            <person name="Quirk P.G."/>
            <person name="Krulwich T.A."/>
        </authorList>
    </citation>
    <scope>NUCLEOTIDE SEQUENCE [LARGE SCALE GENOMIC DNA]</scope>
    <source>
        <strain evidence="8 9">CC-BB4</strain>
    </source>
</reference>
<dbReference type="EMBL" id="CP031417">
    <property type="protein sequence ID" value="AXK83350.1"/>
    <property type="molecule type" value="Genomic_DNA"/>
</dbReference>
<dbReference type="NCBIfam" id="NF007980">
    <property type="entry name" value="PRK10707.1"/>
    <property type="match status" value="1"/>
</dbReference>
<comment type="cofactor">
    <cofactor evidence="2">
        <name>Mg(2+)</name>
        <dbReference type="ChEBI" id="CHEBI:18420"/>
    </cofactor>
</comment>
<evidence type="ECO:0000313" key="8">
    <source>
        <dbReference type="EMBL" id="AXK83350.1"/>
    </source>
</evidence>
<evidence type="ECO:0000256" key="5">
    <source>
        <dbReference type="ARBA" id="ARBA00022842"/>
    </source>
</evidence>
<accession>A0A346A2F3</accession>
<dbReference type="AlphaFoldDB" id="A0A346A2F3"/>
<dbReference type="InterPro" id="IPR000086">
    <property type="entry name" value="NUDIX_hydrolase_dom"/>
</dbReference>
<keyword evidence="5" id="KW-0460">Magnesium</keyword>
<evidence type="ECO:0000256" key="6">
    <source>
        <dbReference type="ARBA" id="ARBA00023211"/>
    </source>
</evidence>
<feature type="domain" description="Nudix hydrolase" evidence="7">
    <location>
        <begin position="57"/>
        <end position="188"/>
    </location>
</feature>
<gene>
    <name evidence="8" type="ORF">DW352_24195</name>
</gene>
<dbReference type="InterPro" id="IPR015797">
    <property type="entry name" value="NUDIX_hydrolase-like_dom_sf"/>
</dbReference>
<proteinExistence type="predicted"/>
<evidence type="ECO:0000256" key="3">
    <source>
        <dbReference type="ARBA" id="ARBA00022723"/>
    </source>
</evidence>
<comment type="cofactor">
    <cofactor evidence="1">
        <name>Mn(2+)</name>
        <dbReference type="ChEBI" id="CHEBI:29035"/>
    </cofactor>
</comment>
<evidence type="ECO:0000256" key="4">
    <source>
        <dbReference type="ARBA" id="ARBA00022801"/>
    </source>
</evidence>
<dbReference type="OrthoDB" id="9802805at2"/>
<evidence type="ECO:0000256" key="1">
    <source>
        <dbReference type="ARBA" id="ARBA00001936"/>
    </source>
</evidence>
<dbReference type="GO" id="GO:0010945">
    <property type="term" value="F:coenzyme A diphosphatase activity"/>
    <property type="evidence" value="ECO:0007669"/>
    <property type="project" value="InterPro"/>
</dbReference>
<dbReference type="GO" id="GO:0046872">
    <property type="term" value="F:metal ion binding"/>
    <property type="evidence" value="ECO:0007669"/>
    <property type="project" value="UniProtKB-KW"/>
</dbReference>
<evidence type="ECO:0000313" key="9">
    <source>
        <dbReference type="Proteomes" id="UP000254889"/>
    </source>
</evidence>
<keyword evidence="4" id="KW-0378">Hydrolase</keyword>
<dbReference type="RefSeq" id="WP_115693729.1">
    <property type="nucleotide sequence ID" value="NZ_CP031417.1"/>
</dbReference>
<dbReference type="PANTHER" id="PTHR12992">
    <property type="entry name" value="NUDIX HYDROLASE"/>
    <property type="match status" value="1"/>
</dbReference>
<keyword evidence="9" id="KW-1185">Reference proteome</keyword>
<dbReference type="PROSITE" id="PS51462">
    <property type="entry name" value="NUDIX"/>
    <property type="match status" value="1"/>
</dbReference>
<dbReference type="Proteomes" id="UP000254889">
    <property type="component" value="Chromosome"/>
</dbReference>
<evidence type="ECO:0000259" key="7">
    <source>
        <dbReference type="PROSITE" id="PS51462"/>
    </source>
</evidence>
<keyword evidence="3" id="KW-0479">Metal-binding</keyword>
<evidence type="ECO:0000256" key="2">
    <source>
        <dbReference type="ARBA" id="ARBA00001946"/>
    </source>
</evidence>
<organism evidence="8 9">
    <name type="scientific">Pseudolabrys taiwanensis</name>
    <dbReference type="NCBI Taxonomy" id="331696"/>
    <lineage>
        <taxon>Bacteria</taxon>
        <taxon>Pseudomonadati</taxon>
        <taxon>Pseudomonadota</taxon>
        <taxon>Alphaproteobacteria</taxon>
        <taxon>Hyphomicrobiales</taxon>
        <taxon>Xanthobacteraceae</taxon>
        <taxon>Pseudolabrys</taxon>
    </lineage>
</organism>
<dbReference type="KEGG" id="ptaw:DW352_24195"/>
<dbReference type="InterPro" id="IPR045121">
    <property type="entry name" value="CoAse"/>
</dbReference>
<dbReference type="SUPFAM" id="SSF55811">
    <property type="entry name" value="Nudix"/>
    <property type="match status" value="1"/>
</dbReference>
<keyword evidence="6" id="KW-0464">Manganese</keyword>
<dbReference type="PANTHER" id="PTHR12992:SF11">
    <property type="entry name" value="MITOCHONDRIAL COENZYME A DIPHOSPHATASE NUDT8"/>
    <property type="match status" value="1"/>
</dbReference>
<name>A0A346A2F3_9HYPH</name>
<protein>
    <submittedName>
        <fullName evidence="8">CoA pyrophosphatase</fullName>
    </submittedName>
</protein>
<dbReference type="CDD" id="cd03426">
    <property type="entry name" value="NUDIX_CoAse_Nudt7"/>
    <property type="match status" value="1"/>
</dbReference>
<dbReference type="Pfam" id="PF00293">
    <property type="entry name" value="NUDIX"/>
    <property type="match status" value="1"/>
</dbReference>